<evidence type="ECO:0000313" key="2">
    <source>
        <dbReference type="EMBL" id="EHI60045.1"/>
    </source>
</evidence>
<organism evidence="2 3">
    <name type="scientific">Hungatella hathewayi WAL-18680</name>
    <dbReference type="NCBI Taxonomy" id="742737"/>
    <lineage>
        <taxon>Bacteria</taxon>
        <taxon>Bacillati</taxon>
        <taxon>Bacillota</taxon>
        <taxon>Clostridia</taxon>
        <taxon>Lachnospirales</taxon>
        <taxon>Lachnospiraceae</taxon>
        <taxon>Hungatella</taxon>
    </lineage>
</organism>
<keyword evidence="3" id="KW-1185">Reference proteome</keyword>
<keyword evidence="1" id="KW-0472">Membrane</keyword>
<evidence type="ECO:0000256" key="1">
    <source>
        <dbReference type="SAM" id="Phobius"/>
    </source>
</evidence>
<dbReference type="Proteomes" id="UP000005384">
    <property type="component" value="Unassembled WGS sequence"/>
</dbReference>
<dbReference type="AlphaFoldDB" id="G5IER1"/>
<proteinExistence type="predicted"/>
<keyword evidence="1" id="KW-1133">Transmembrane helix</keyword>
<comment type="caution">
    <text evidence="2">The sequence shown here is derived from an EMBL/GenBank/DDBJ whole genome shotgun (WGS) entry which is preliminary data.</text>
</comment>
<accession>G5IER1</accession>
<sequence>MLNEDKIKLMTSISMFEKKEGRRVFPMSRYFRGDYVSSHMVRSFVGYTFCWILGTVVWVLYKVELLFSTEVLDNMWKALTLYGTLYGGGLILYLMATY</sequence>
<reference evidence="2 3" key="1">
    <citation type="submission" date="2011-08" db="EMBL/GenBank/DDBJ databases">
        <title>The Genome Sequence of Clostridium hathewayi WAL-18680.</title>
        <authorList>
            <consortium name="The Broad Institute Genome Sequencing Platform"/>
            <person name="Earl A."/>
            <person name="Ward D."/>
            <person name="Feldgarden M."/>
            <person name="Gevers D."/>
            <person name="Finegold S.M."/>
            <person name="Summanen P.H."/>
            <person name="Molitoris D.R."/>
            <person name="Song M."/>
            <person name="Daigneault M."/>
            <person name="Allen-Vercoe E."/>
            <person name="Young S.K."/>
            <person name="Zeng Q."/>
            <person name="Gargeya S."/>
            <person name="Fitzgerald M."/>
            <person name="Haas B."/>
            <person name="Abouelleil A."/>
            <person name="Alvarado L."/>
            <person name="Arachchi H.M."/>
            <person name="Berlin A."/>
            <person name="Brown A."/>
            <person name="Chapman S.B."/>
            <person name="Chen Z."/>
            <person name="Dunbar C."/>
            <person name="Freedman E."/>
            <person name="Gearin G."/>
            <person name="Gellesch M."/>
            <person name="Goldberg J."/>
            <person name="Griggs A."/>
            <person name="Gujja S."/>
            <person name="Heiman D."/>
            <person name="Howarth C."/>
            <person name="Larson L."/>
            <person name="Lui A."/>
            <person name="MacDonald P.J.P."/>
            <person name="Montmayeur A."/>
            <person name="Murphy C."/>
            <person name="Neiman D."/>
            <person name="Pearson M."/>
            <person name="Priest M."/>
            <person name="Roberts A."/>
            <person name="Saif S."/>
            <person name="Shea T."/>
            <person name="Shenoy N."/>
            <person name="Sisk P."/>
            <person name="Stolte C."/>
            <person name="Sykes S."/>
            <person name="Wortman J."/>
            <person name="Nusbaum C."/>
            <person name="Birren B."/>
        </authorList>
    </citation>
    <scope>NUCLEOTIDE SEQUENCE [LARGE SCALE GENOMIC DNA]</scope>
    <source>
        <strain evidence="2 3">WAL-18680</strain>
    </source>
</reference>
<feature type="transmembrane region" description="Helical" evidence="1">
    <location>
        <begin position="44"/>
        <end position="63"/>
    </location>
</feature>
<feature type="non-terminal residue" evidence="2">
    <location>
        <position position="98"/>
    </location>
</feature>
<dbReference type="RefSeq" id="WP_006779968.1">
    <property type="nucleotide sequence ID" value="NZ_JH379027.1"/>
</dbReference>
<feature type="transmembrane region" description="Helical" evidence="1">
    <location>
        <begin position="75"/>
        <end position="96"/>
    </location>
</feature>
<gene>
    <name evidence="2" type="ORF">HMPREF9473_01988</name>
</gene>
<keyword evidence="1" id="KW-0812">Transmembrane</keyword>
<dbReference type="EMBL" id="ADLN01000037">
    <property type="protein sequence ID" value="EHI60045.1"/>
    <property type="molecule type" value="Genomic_DNA"/>
</dbReference>
<evidence type="ECO:0000313" key="3">
    <source>
        <dbReference type="Proteomes" id="UP000005384"/>
    </source>
</evidence>
<dbReference type="HOGENOM" id="CLU_127571_2_1_9"/>
<protein>
    <submittedName>
        <fullName evidence="2">Uncharacterized protein</fullName>
    </submittedName>
</protein>
<name>G5IER1_9FIRM</name>